<evidence type="ECO:0000313" key="1">
    <source>
        <dbReference type="EMBL" id="MDV2476205.1"/>
    </source>
</evidence>
<dbReference type="Proteomes" id="UP001275440">
    <property type="component" value="Unassembled WGS sequence"/>
</dbReference>
<comment type="caution">
    <text evidence="1">The sequence shown here is derived from an EMBL/GenBank/DDBJ whole genome shotgun (WGS) entry which is preliminary data.</text>
</comment>
<accession>A0ABU3WQD8</accession>
<organism evidence="1 2">
    <name type="scientific">Rhodococcus zopfii</name>
    <dbReference type="NCBI Taxonomy" id="43772"/>
    <lineage>
        <taxon>Bacteria</taxon>
        <taxon>Bacillati</taxon>
        <taxon>Actinomycetota</taxon>
        <taxon>Actinomycetes</taxon>
        <taxon>Mycobacteriales</taxon>
        <taxon>Nocardiaceae</taxon>
        <taxon>Rhodococcus</taxon>
    </lineage>
</organism>
<protein>
    <submittedName>
        <fullName evidence="1">Uncharacterized protein</fullName>
    </submittedName>
</protein>
<sequence>MDQDVSKARTLEMLALAGLTIPDDEVPYLVEAFEQSRFHADRVRSMTQTRYEEPAVVLRVGTVTA</sequence>
<dbReference type="EMBL" id="WBMO01000001">
    <property type="protein sequence ID" value="MDV2476205.1"/>
    <property type="molecule type" value="Genomic_DNA"/>
</dbReference>
<proteinExistence type="predicted"/>
<name>A0ABU3WQD8_9NOCA</name>
<gene>
    <name evidence="1" type="ORF">F8M49_14170</name>
</gene>
<evidence type="ECO:0000313" key="2">
    <source>
        <dbReference type="Proteomes" id="UP001275440"/>
    </source>
</evidence>
<reference evidence="1 2" key="1">
    <citation type="submission" date="2019-10" db="EMBL/GenBank/DDBJ databases">
        <title>Draft Genome Assembly of Rhodococcus zopfii DSM44189.</title>
        <authorList>
            <person name="Sutton J.M."/>
            <person name="Akob D.M."/>
            <person name="Bushman T.J."/>
        </authorList>
    </citation>
    <scope>NUCLEOTIDE SEQUENCE [LARGE SCALE GENOMIC DNA]</scope>
    <source>
        <strain evidence="1 2">DSM 44189</strain>
    </source>
</reference>
<keyword evidence="2" id="KW-1185">Reference proteome</keyword>